<sequence length="115" mass="11609">MFRLRLISLLLILSLGLSAVGFGMAIGQAPAAGQIVICSGHGLLTVSVDADGKPVESLTLCPDAVASLMAATAVSPTKVVAGDMMVSQCNWPSARLDQCAVAVPHGIGARDPPVA</sequence>
<dbReference type="Proteomes" id="UP000239480">
    <property type="component" value="Unassembled WGS sequence"/>
</dbReference>
<comment type="caution">
    <text evidence="1">The sequence shown here is derived from an EMBL/GenBank/DDBJ whole genome shotgun (WGS) entry which is preliminary data.</text>
</comment>
<proteinExistence type="predicted"/>
<gene>
    <name evidence="1" type="ORF">CLV78_102666</name>
</gene>
<dbReference type="AlphaFoldDB" id="A0A2T0RWB7"/>
<accession>A0A2T0RWB7</accession>
<evidence type="ECO:0000313" key="2">
    <source>
        <dbReference type="Proteomes" id="UP000239480"/>
    </source>
</evidence>
<dbReference type="EMBL" id="PVTD01000002">
    <property type="protein sequence ID" value="PRY25486.1"/>
    <property type="molecule type" value="Genomic_DNA"/>
</dbReference>
<name>A0A2T0RWB7_9RHOB</name>
<protein>
    <recommendedName>
        <fullName evidence="3">DUF2946 family protein</fullName>
    </recommendedName>
</protein>
<dbReference type="RefSeq" id="WP_106204376.1">
    <property type="nucleotide sequence ID" value="NZ_PVTD01000002.1"/>
</dbReference>
<reference evidence="1 2" key="1">
    <citation type="submission" date="2018-03" db="EMBL/GenBank/DDBJ databases">
        <title>Genomic Encyclopedia of Archaeal and Bacterial Type Strains, Phase II (KMG-II): from individual species to whole genera.</title>
        <authorList>
            <person name="Goeker M."/>
        </authorList>
    </citation>
    <scope>NUCLEOTIDE SEQUENCE [LARGE SCALE GENOMIC DNA]</scope>
    <source>
        <strain evidence="1 2">DSM 29328</strain>
    </source>
</reference>
<evidence type="ECO:0008006" key="3">
    <source>
        <dbReference type="Google" id="ProtNLM"/>
    </source>
</evidence>
<evidence type="ECO:0000313" key="1">
    <source>
        <dbReference type="EMBL" id="PRY25486.1"/>
    </source>
</evidence>
<organism evidence="1 2">
    <name type="scientific">Aliiruegeria haliotis</name>
    <dbReference type="NCBI Taxonomy" id="1280846"/>
    <lineage>
        <taxon>Bacteria</taxon>
        <taxon>Pseudomonadati</taxon>
        <taxon>Pseudomonadota</taxon>
        <taxon>Alphaproteobacteria</taxon>
        <taxon>Rhodobacterales</taxon>
        <taxon>Roseobacteraceae</taxon>
        <taxon>Aliiruegeria</taxon>
    </lineage>
</organism>
<dbReference type="OrthoDB" id="7863585at2"/>
<keyword evidence="2" id="KW-1185">Reference proteome</keyword>